<dbReference type="PANTHER" id="PTHR47893:SF1">
    <property type="entry name" value="REGULATORY PROTEIN PCHR"/>
    <property type="match status" value="1"/>
</dbReference>
<comment type="caution">
    <text evidence="5">The sequence shown here is derived from an EMBL/GenBank/DDBJ whole genome shotgun (WGS) entry which is preliminary data.</text>
</comment>
<evidence type="ECO:0000256" key="3">
    <source>
        <dbReference type="ARBA" id="ARBA00023163"/>
    </source>
</evidence>
<evidence type="ECO:0000313" key="5">
    <source>
        <dbReference type="EMBL" id="PST83155.1"/>
    </source>
</evidence>
<dbReference type="RefSeq" id="WP_107215415.1">
    <property type="nucleotide sequence ID" value="NZ_KZ686269.1"/>
</dbReference>
<dbReference type="AlphaFoldDB" id="A0A2T3HL30"/>
<reference evidence="5 6" key="1">
    <citation type="submission" date="2018-03" db="EMBL/GenBank/DDBJ databases">
        <authorList>
            <person name="Keele B.F."/>
        </authorList>
    </citation>
    <scope>NUCLEOTIDE SEQUENCE [LARGE SCALE GENOMIC DNA]</scope>
    <source>
        <strain evidence="5 6">YL28-9</strain>
    </source>
</reference>
<dbReference type="InterPro" id="IPR018062">
    <property type="entry name" value="HTH_AraC-typ_CS"/>
</dbReference>
<keyword evidence="2" id="KW-0238">DNA-binding</keyword>
<keyword evidence="3" id="KW-0804">Transcription</keyword>
<dbReference type="OrthoDB" id="1156172at2"/>
<sequence length="334" mass="37259">MVFEFDAAGGQSLLEAFASFAGSEIRNGAFEIPEKLGSGYVRGVKPGSSLKLMLQCCRFNTDLLFRRVAAKDARHNVTFTFQMGTLPGLVKPFRQDMPAARGRIPAVKITSANIDYEILIPGNTDVFAVIIVIHQSDLVELFNSGAEHSLLQDILAKEKPYLFEELLSPKMQQVAAQMFDPGVPEELSAFFYRVKAQELICLFFAALLERRDLRNHPLNASDVVMAYQVRDHVIADLGAVPSLPALAGLANMSESKLKRLFRQIFGDSIYNYYQALRMREAANLIGRQGLSVAETGYRLGFTNLSHFARLFERYHGLKPKKYAMQKGETPSPAK</sequence>
<protein>
    <recommendedName>
        <fullName evidence="4">HTH araC/xylS-type domain-containing protein</fullName>
    </recommendedName>
</protein>
<keyword evidence="1" id="KW-0805">Transcription regulation</keyword>
<dbReference type="EMBL" id="PYLS01000005">
    <property type="protein sequence ID" value="PST83155.1"/>
    <property type="molecule type" value="Genomic_DNA"/>
</dbReference>
<dbReference type="PROSITE" id="PS00041">
    <property type="entry name" value="HTH_ARAC_FAMILY_1"/>
    <property type="match status" value="1"/>
</dbReference>
<accession>A0A2T3HL30</accession>
<dbReference type="SUPFAM" id="SSF46689">
    <property type="entry name" value="Homeodomain-like"/>
    <property type="match status" value="1"/>
</dbReference>
<dbReference type="Gene3D" id="1.10.10.60">
    <property type="entry name" value="Homeodomain-like"/>
    <property type="match status" value="1"/>
</dbReference>
<name>A0A2T3HL30_9SPHI</name>
<evidence type="ECO:0000259" key="4">
    <source>
        <dbReference type="PROSITE" id="PS01124"/>
    </source>
</evidence>
<dbReference type="Proteomes" id="UP000240912">
    <property type="component" value="Unassembled WGS sequence"/>
</dbReference>
<evidence type="ECO:0000256" key="2">
    <source>
        <dbReference type="ARBA" id="ARBA00023125"/>
    </source>
</evidence>
<dbReference type="SMART" id="SM00342">
    <property type="entry name" value="HTH_ARAC"/>
    <property type="match status" value="1"/>
</dbReference>
<evidence type="ECO:0000313" key="6">
    <source>
        <dbReference type="Proteomes" id="UP000240912"/>
    </source>
</evidence>
<dbReference type="InterPro" id="IPR009057">
    <property type="entry name" value="Homeodomain-like_sf"/>
</dbReference>
<dbReference type="PANTHER" id="PTHR47893">
    <property type="entry name" value="REGULATORY PROTEIN PCHR"/>
    <property type="match status" value="1"/>
</dbReference>
<feature type="domain" description="HTH araC/xylS-type" evidence="4">
    <location>
        <begin position="227"/>
        <end position="325"/>
    </location>
</feature>
<dbReference type="GO" id="GO:0043565">
    <property type="term" value="F:sequence-specific DNA binding"/>
    <property type="evidence" value="ECO:0007669"/>
    <property type="project" value="InterPro"/>
</dbReference>
<keyword evidence="6" id="KW-1185">Reference proteome</keyword>
<dbReference type="PROSITE" id="PS01124">
    <property type="entry name" value="HTH_ARAC_FAMILY_2"/>
    <property type="match status" value="1"/>
</dbReference>
<dbReference type="GO" id="GO:0003700">
    <property type="term" value="F:DNA-binding transcription factor activity"/>
    <property type="evidence" value="ECO:0007669"/>
    <property type="project" value="InterPro"/>
</dbReference>
<evidence type="ECO:0000256" key="1">
    <source>
        <dbReference type="ARBA" id="ARBA00023015"/>
    </source>
</evidence>
<organism evidence="5 6">
    <name type="scientific">Pedobacter yulinensis</name>
    <dbReference type="NCBI Taxonomy" id="2126353"/>
    <lineage>
        <taxon>Bacteria</taxon>
        <taxon>Pseudomonadati</taxon>
        <taxon>Bacteroidota</taxon>
        <taxon>Sphingobacteriia</taxon>
        <taxon>Sphingobacteriales</taxon>
        <taxon>Sphingobacteriaceae</taxon>
        <taxon>Pedobacter</taxon>
    </lineage>
</organism>
<proteinExistence type="predicted"/>
<dbReference type="InterPro" id="IPR018060">
    <property type="entry name" value="HTH_AraC"/>
</dbReference>
<dbReference type="InterPro" id="IPR053142">
    <property type="entry name" value="PchR_regulatory_protein"/>
</dbReference>
<dbReference type="Pfam" id="PF12833">
    <property type="entry name" value="HTH_18"/>
    <property type="match status" value="1"/>
</dbReference>
<gene>
    <name evidence="5" type="ORF">C7T94_11175</name>
</gene>